<accession>R0H637</accession>
<dbReference type="InterPro" id="IPR057499">
    <property type="entry name" value="Kelch_FKB95"/>
</dbReference>
<keyword evidence="3" id="KW-1185">Reference proteome</keyword>
<dbReference type="AlphaFoldDB" id="R0H637"/>
<evidence type="ECO:0000259" key="1">
    <source>
        <dbReference type="Pfam" id="PF25210"/>
    </source>
</evidence>
<dbReference type="eggNOG" id="KOG1072">
    <property type="taxonomic scope" value="Eukaryota"/>
</dbReference>
<proteinExistence type="predicted"/>
<reference evidence="3" key="1">
    <citation type="journal article" date="2013" name="Nat. Genet.">
        <title>The Capsella rubella genome and the genomic consequences of rapid mating system evolution.</title>
        <authorList>
            <person name="Slotte T."/>
            <person name="Hazzouri K.M."/>
            <person name="Agren J.A."/>
            <person name="Koenig D."/>
            <person name="Maumus F."/>
            <person name="Guo Y.L."/>
            <person name="Steige K."/>
            <person name="Platts A.E."/>
            <person name="Escobar J.S."/>
            <person name="Newman L.K."/>
            <person name="Wang W."/>
            <person name="Mandakova T."/>
            <person name="Vello E."/>
            <person name="Smith L.M."/>
            <person name="Henz S.R."/>
            <person name="Steffen J."/>
            <person name="Takuno S."/>
            <person name="Brandvain Y."/>
            <person name="Coop G."/>
            <person name="Andolfatto P."/>
            <person name="Hu T.T."/>
            <person name="Blanchette M."/>
            <person name="Clark R.M."/>
            <person name="Quesneville H."/>
            <person name="Nordborg M."/>
            <person name="Gaut B.S."/>
            <person name="Lysak M.A."/>
            <person name="Jenkins J."/>
            <person name="Grimwood J."/>
            <person name="Chapman J."/>
            <person name="Prochnik S."/>
            <person name="Shu S."/>
            <person name="Rokhsar D."/>
            <person name="Schmutz J."/>
            <person name="Weigel D."/>
            <person name="Wright S.I."/>
        </authorList>
    </citation>
    <scope>NUCLEOTIDE SEQUENCE [LARGE SCALE GENOMIC DNA]</scope>
    <source>
        <strain evidence="3">cv. Monte Gargano</strain>
    </source>
</reference>
<feature type="non-terminal residue" evidence="2">
    <location>
        <position position="1"/>
    </location>
</feature>
<dbReference type="InterPro" id="IPR006652">
    <property type="entry name" value="Kelch_1"/>
</dbReference>
<dbReference type="PANTHER" id="PTHR24414">
    <property type="entry name" value="F-BOX/KELCH-REPEAT PROTEIN SKIP4"/>
    <property type="match status" value="1"/>
</dbReference>
<dbReference type="KEGG" id="crb:17879595"/>
<name>R0H637_9BRAS</name>
<sequence>STVAVGSDIYVIGGWDELTSSVRMLDCRSNTWRDGPNMTVARILQHAVLINQEIYVMGGCDVDNWFEVLDIKTQTWRALPSPGAGHELCLNNIEVNPDAFIGKLYVASRDNDYTYDPKDGSWKIVREESSRIHLLYSCVIDNVMYIYLGHIKWYDSEGRVWREIKGLERLCSGTKQIHNSGGKLVAIWTQVHEKDSENRKSNVWCAKIALENRHKDEIWGKTEWLNIVHEIPRSYLFSKCVAVSV</sequence>
<dbReference type="OrthoDB" id="45365at2759"/>
<protein>
    <recommendedName>
        <fullName evidence="1">FKB95-like N-terminal Kelch domain-containing protein</fullName>
    </recommendedName>
</protein>
<dbReference type="InterPro" id="IPR015915">
    <property type="entry name" value="Kelch-typ_b-propeller"/>
</dbReference>
<dbReference type="EMBL" id="KB870811">
    <property type="protein sequence ID" value="EOA18983.1"/>
    <property type="molecule type" value="Genomic_DNA"/>
</dbReference>
<dbReference type="PANTHER" id="PTHR24414:SF138">
    <property type="entry name" value="F-BOX DOMAIN-CONTAINING PROTEIN"/>
    <property type="match status" value="1"/>
</dbReference>
<dbReference type="Proteomes" id="UP000029121">
    <property type="component" value="Unassembled WGS sequence"/>
</dbReference>
<feature type="domain" description="FKB95-like N-terminal Kelch" evidence="1">
    <location>
        <begin position="1"/>
        <end position="228"/>
    </location>
</feature>
<evidence type="ECO:0000313" key="2">
    <source>
        <dbReference type="EMBL" id="EOA18983.1"/>
    </source>
</evidence>
<evidence type="ECO:0000313" key="3">
    <source>
        <dbReference type="Proteomes" id="UP000029121"/>
    </source>
</evidence>
<dbReference type="Gene3D" id="2.120.10.80">
    <property type="entry name" value="Kelch-type beta propeller"/>
    <property type="match status" value="1"/>
</dbReference>
<dbReference type="SMART" id="SM00612">
    <property type="entry name" value="Kelch"/>
    <property type="match status" value="2"/>
</dbReference>
<dbReference type="SUPFAM" id="SSF117281">
    <property type="entry name" value="Kelch motif"/>
    <property type="match status" value="1"/>
</dbReference>
<dbReference type="STRING" id="81985.R0H637"/>
<dbReference type="InterPro" id="IPR050354">
    <property type="entry name" value="F-box/kelch-repeat_ARATH"/>
</dbReference>
<gene>
    <name evidence="2" type="ORF">CARUB_v10007628mg</name>
</gene>
<organism evidence="2 3">
    <name type="scientific">Capsella rubella</name>
    <dbReference type="NCBI Taxonomy" id="81985"/>
    <lineage>
        <taxon>Eukaryota</taxon>
        <taxon>Viridiplantae</taxon>
        <taxon>Streptophyta</taxon>
        <taxon>Embryophyta</taxon>
        <taxon>Tracheophyta</taxon>
        <taxon>Spermatophyta</taxon>
        <taxon>Magnoliopsida</taxon>
        <taxon>eudicotyledons</taxon>
        <taxon>Gunneridae</taxon>
        <taxon>Pentapetalae</taxon>
        <taxon>rosids</taxon>
        <taxon>malvids</taxon>
        <taxon>Brassicales</taxon>
        <taxon>Brassicaceae</taxon>
        <taxon>Camelineae</taxon>
        <taxon>Capsella</taxon>
    </lineage>
</organism>
<dbReference type="Pfam" id="PF25210">
    <property type="entry name" value="Kelch_FKB95"/>
    <property type="match status" value="1"/>
</dbReference>